<dbReference type="Gramene" id="AET3Gv20498700.9">
    <property type="protein sequence ID" value="AET3Gv20498700.9"/>
    <property type="gene ID" value="AET3Gv20498700"/>
</dbReference>
<sequence length="55" mass="6100">MADYKQEQEMELEALQAILMDDIKGSSFPNFLASLISVARPCYSSPNLTTVVYGI</sequence>
<evidence type="ECO:0000313" key="1">
    <source>
        <dbReference type="EnsemblPlants" id="AET3Gv20498700.9"/>
    </source>
</evidence>
<dbReference type="InterPro" id="IPR016135">
    <property type="entry name" value="UBQ-conjugating_enzyme/RWD"/>
</dbReference>
<dbReference type="AlphaFoldDB" id="A0A453EWW4"/>
<dbReference type="Proteomes" id="UP000015105">
    <property type="component" value="Chromosome 3D"/>
</dbReference>
<protein>
    <submittedName>
        <fullName evidence="1">Uncharacterized protein</fullName>
    </submittedName>
</protein>
<reference evidence="1" key="5">
    <citation type="journal article" date="2021" name="G3 (Bethesda)">
        <title>Aegilops tauschii genome assembly Aet v5.0 features greater sequence contiguity and improved annotation.</title>
        <authorList>
            <person name="Wang L."/>
            <person name="Zhu T."/>
            <person name="Rodriguez J.C."/>
            <person name="Deal K.R."/>
            <person name="Dubcovsky J."/>
            <person name="McGuire P.E."/>
            <person name="Lux T."/>
            <person name="Spannagl M."/>
            <person name="Mayer K.F.X."/>
            <person name="Baldrich P."/>
            <person name="Meyers B.C."/>
            <person name="Huo N."/>
            <person name="Gu Y.Q."/>
            <person name="Zhou H."/>
            <person name="Devos K.M."/>
            <person name="Bennetzen J.L."/>
            <person name="Unver T."/>
            <person name="Budak H."/>
            <person name="Gulick P.J."/>
            <person name="Galiba G."/>
            <person name="Kalapos B."/>
            <person name="Nelson D.R."/>
            <person name="Li P."/>
            <person name="You F.M."/>
            <person name="Luo M.C."/>
            <person name="Dvorak J."/>
        </authorList>
    </citation>
    <scope>NUCLEOTIDE SEQUENCE [LARGE SCALE GENOMIC DNA]</scope>
    <source>
        <strain evidence="1">cv. AL8/78</strain>
    </source>
</reference>
<evidence type="ECO:0000313" key="2">
    <source>
        <dbReference type="Proteomes" id="UP000015105"/>
    </source>
</evidence>
<proteinExistence type="predicted"/>
<organism evidence="1 2">
    <name type="scientific">Aegilops tauschii subsp. strangulata</name>
    <name type="common">Goatgrass</name>
    <dbReference type="NCBI Taxonomy" id="200361"/>
    <lineage>
        <taxon>Eukaryota</taxon>
        <taxon>Viridiplantae</taxon>
        <taxon>Streptophyta</taxon>
        <taxon>Embryophyta</taxon>
        <taxon>Tracheophyta</taxon>
        <taxon>Spermatophyta</taxon>
        <taxon>Magnoliopsida</taxon>
        <taxon>Liliopsida</taxon>
        <taxon>Poales</taxon>
        <taxon>Poaceae</taxon>
        <taxon>BOP clade</taxon>
        <taxon>Pooideae</taxon>
        <taxon>Triticodae</taxon>
        <taxon>Triticeae</taxon>
        <taxon>Triticinae</taxon>
        <taxon>Aegilops</taxon>
    </lineage>
</organism>
<reference evidence="1" key="3">
    <citation type="journal article" date="2017" name="Nature">
        <title>Genome sequence of the progenitor of the wheat D genome Aegilops tauschii.</title>
        <authorList>
            <person name="Luo M.C."/>
            <person name="Gu Y.Q."/>
            <person name="Puiu D."/>
            <person name="Wang H."/>
            <person name="Twardziok S.O."/>
            <person name="Deal K.R."/>
            <person name="Huo N."/>
            <person name="Zhu T."/>
            <person name="Wang L."/>
            <person name="Wang Y."/>
            <person name="McGuire P.E."/>
            <person name="Liu S."/>
            <person name="Long H."/>
            <person name="Ramasamy R.K."/>
            <person name="Rodriguez J.C."/>
            <person name="Van S.L."/>
            <person name="Yuan L."/>
            <person name="Wang Z."/>
            <person name="Xia Z."/>
            <person name="Xiao L."/>
            <person name="Anderson O.D."/>
            <person name="Ouyang S."/>
            <person name="Liang Y."/>
            <person name="Zimin A.V."/>
            <person name="Pertea G."/>
            <person name="Qi P."/>
            <person name="Bennetzen J.L."/>
            <person name="Dai X."/>
            <person name="Dawson M.W."/>
            <person name="Muller H.G."/>
            <person name="Kugler K."/>
            <person name="Rivarola-Duarte L."/>
            <person name="Spannagl M."/>
            <person name="Mayer K.F.X."/>
            <person name="Lu F.H."/>
            <person name="Bevan M.W."/>
            <person name="Leroy P."/>
            <person name="Li P."/>
            <person name="You F.M."/>
            <person name="Sun Q."/>
            <person name="Liu Z."/>
            <person name="Lyons E."/>
            <person name="Wicker T."/>
            <person name="Salzberg S.L."/>
            <person name="Devos K.M."/>
            <person name="Dvorak J."/>
        </authorList>
    </citation>
    <scope>NUCLEOTIDE SEQUENCE [LARGE SCALE GENOMIC DNA]</scope>
    <source>
        <strain evidence="1">cv. AL8/78</strain>
    </source>
</reference>
<dbReference type="EnsemblPlants" id="AET3Gv20498700.9">
    <property type="protein sequence ID" value="AET3Gv20498700.9"/>
    <property type="gene ID" value="AET3Gv20498700"/>
</dbReference>
<reference evidence="1" key="4">
    <citation type="submission" date="2019-03" db="UniProtKB">
        <authorList>
            <consortium name="EnsemblPlants"/>
        </authorList>
    </citation>
    <scope>IDENTIFICATION</scope>
</reference>
<dbReference type="SUPFAM" id="SSF54495">
    <property type="entry name" value="UBC-like"/>
    <property type="match status" value="1"/>
</dbReference>
<accession>A0A453EWW4</accession>
<reference evidence="2" key="2">
    <citation type="journal article" date="2017" name="Nat. Plants">
        <title>The Aegilops tauschii genome reveals multiple impacts of transposons.</title>
        <authorList>
            <person name="Zhao G."/>
            <person name="Zou C."/>
            <person name="Li K."/>
            <person name="Wang K."/>
            <person name="Li T."/>
            <person name="Gao L."/>
            <person name="Zhang X."/>
            <person name="Wang H."/>
            <person name="Yang Z."/>
            <person name="Liu X."/>
            <person name="Jiang W."/>
            <person name="Mao L."/>
            <person name="Kong X."/>
            <person name="Jiao Y."/>
            <person name="Jia J."/>
        </authorList>
    </citation>
    <scope>NUCLEOTIDE SEQUENCE [LARGE SCALE GENOMIC DNA]</scope>
    <source>
        <strain evidence="2">cv. AL8/78</strain>
    </source>
</reference>
<reference evidence="2" key="1">
    <citation type="journal article" date="2014" name="Science">
        <title>Ancient hybridizations among the ancestral genomes of bread wheat.</title>
        <authorList>
            <consortium name="International Wheat Genome Sequencing Consortium,"/>
            <person name="Marcussen T."/>
            <person name="Sandve S.R."/>
            <person name="Heier L."/>
            <person name="Spannagl M."/>
            <person name="Pfeifer M."/>
            <person name="Jakobsen K.S."/>
            <person name="Wulff B.B."/>
            <person name="Steuernagel B."/>
            <person name="Mayer K.F."/>
            <person name="Olsen O.A."/>
        </authorList>
    </citation>
    <scope>NUCLEOTIDE SEQUENCE [LARGE SCALE GENOMIC DNA]</scope>
    <source>
        <strain evidence="2">cv. AL8/78</strain>
    </source>
</reference>
<keyword evidence="2" id="KW-1185">Reference proteome</keyword>
<dbReference type="Gene3D" id="3.10.110.10">
    <property type="entry name" value="Ubiquitin Conjugating Enzyme"/>
    <property type="match status" value="1"/>
</dbReference>
<name>A0A453EWW4_AEGTS</name>